<sequence length="791" mass="88854">MWTLANFKDNLNKIALDVHDDDDDDELSIYDSRGREDYSPPSDRRASRNSARSESISSSPFTNGFDSAANPEIEQYKAEIKRLQESEAEIKALSVNYAALLKEREEKISFLNQENGSLKQNLGATKAALNASRNESVKTSPRSPNMIKDSDQSPNRQHKAGWKNRSIGSPPQNGIVSKQNGLSNGIARNSEPDVLQTKKEPGHVTIQGNEKELADLLEEKDRYLTAMQASHETQIKQLGSELNNQRDKLASMQLRLQEEQKLNGAFKEELNLLKADKDKAFADMSKIHEELNQKRLEISRLQVELNTRNTALADDSIESLKRLIAPLEKENNNLKVDLFMERDELQATLKANSNSSGTINKPSSSASEQPPGSFAGKEEMESSLQKLQNDLKGALREREKVLQELNRLKQHLLDKESEESEKMDEDSRIIEELREKNEHQRAQIQHLEKALKQAIASQEDVKMMNNSELLKSKEVIDDLNRKLASCMSTIDAKNVELLNLQTALGQYYAEIEAKEHLEGDLALAREESCRLSELLKDAHQQSEVSKREKEEILAKLSQAERMIAEGKGRVSKLEEDNAKLRRALEQSMTRLNRMSMDSDYFVDRRIVIKLLVTYFQRNHSKEVLDLMVRMLGFSDEDKQRIGGAQQGAGKGVVRGVLGLPGRLVGGILGGSSGEVSGNATSDNQSFADLWVDFLLKETEKRERRESAEATYAPKQDQHEGSPNTTGTASPMNDRTTAAGFSRLKSPPDQNQSPLPSRGNFIQSEHSDSEFSTVPLTSSDSNSRMSRLFPRY</sequence>
<feature type="region of interest" description="Disordered" evidence="5">
    <location>
        <begin position="128"/>
        <end position="202"/>
    </location>
</feature>
<dbReference type="Proteomes" id="UP001187471">
    <property type="component" value="Unassembled WGS sequence"/>
</dbReference>
<feature type="compositionally biased region" description="Polar residues" evidence="5">
    <location>
        <begin position="131"/>
        <end position="143"/>
    </location>
</feature>
<evidence type="ECO:0000256" key="5">
    <source>
        <dbReference type="SAM" id="MobiDB-lite"/>
    </source>
</evidence>
<feature type="region of interest" description="Disordered" evidence="5">
    <location>
        <begin position="22"/>
        <end position="70"/>
    </location>
</feature>
<dbReference type="AlphaFoldDB" id="A0AA88S529"/>
<feature type="coiled-coil region" evidence="4">
    <location>
        <begin position="556"/>
        <end position="590"/>
    </location>
</feature>
<reference evidence="6" key="1">
    <citation type="submission" date="2022-12" db="EMBL/GenBank/DDBJ databases">
        <title>Draft genome assemblies for two species of Escallonia (Escalloniales).</title>
        <authorList>
            <person name="Chanderbali A."/>
            <person name="Dervinis C."/>
            <person name="Anghel I."/>
            <person name="Soltis D."/>
            <person name="Soltis P."/>
            <person name="Zapata F."/>
        </authorList>
    </citation>
    <scope>NUCLEOTIDE SEQUENCE</scope>
    <source>
        <strain evidence="6">UCBG92.1500</strain>
        <tissue evidence="6">Leaf</tissue>
    </source>
</reference>
<evidence type="ECO:0000256" key="3">
    <source>
        <dbReference type="ARBA" id="ARBA00023054"/>
    </source>
</evidence>
<feature type="compositionally biased region" description="Polar residues" evidence="5">
    <location>
        <begin position="350"/>
        <end position="370"/>
    </location>
</feature>
<dbReference type="GO" id="GO:0006888">
    <property type="term" value="P:endoplasmic reticulum to Golgi vesicle-mediated transport"/>
    <property type="evidence" value="ECO:0007669"/>
    <property type="project" value="TreeGrafter"/>
</dbReference>
<evidence type="ECO:0000313" key="7">
    <source>
        <dbReference type="Proteomes" id="UP001187471"/>
    </source>
</evidence>
<evidence type="ECO:0008006" key="8">
    <source>
        <dbReference type="Google" id="ProtNLM"/>
    </source>
</evidence>
<accession>A0AA88S529</accession>
<feature type="compositionally biased region" description="Polar residues" evidence="5">
    <location>
        <begin position="747"/>
        <end position="784"/>
    </location>
</feature>
<evidence type="ECO:0000313" key="6">
    <source>
        <dbReference type="EMBL" id="KAK2995825.1"/>
    </source>
</evidence>
<comment type="subcellular location">
    <subcellularLocation>
        <location evidence="1">Golgi apparatus</location>
    </subcellularLocation>
</comment>
<name>A0AA88S529_9ASTE</name>
<feature type="compositionally biased region" description="Polar residues" evidence="5">
    <location>
        <begin position="166"/>
        <end position="187"/>
    </location>
</feature>
<dbReference type="GO" id="GO:0005794">
    <property type="term" value="C:Golgi apparatus"/>
    <property type="evidence" value="ECO:0007669"/>
    <property type="project" value="UniProtKB-SubCell"/>
</dbReference>
<gene>
    <name evidence="6" type="ORF">RJ640_006164</name>
</gene>
<feature type="compositionally biased region" description="Low complexity" evidence="5">
    <location>
        <begin position="48"/>
        <end position="60"/>
    </location>
</feature>
<feature type="compositionally biased region" description="Polar residues" evidence="5">
    <location>
        <begin position="720"/>
        <end position="735"/>
    </location>
</feature>
<organism evidence="6 7">
    <name type="scientific">Escallonia rubra</name>
    <dbReference type="NCBI Taxonomy" id="112253"/>
    <lineage>
        <taxon>Eukaryota</taxon>
        <taxon>Viridiplantae</taxon>
        <taxon>Streptophyta</taxon>
        <taxon>Embryophyta</taxon>
        <taxon>Tracheophyta</taxon>
        <taxon>Spermatophyta</taxon>
        <taxon>Magnoliopsida</taxon>
        <taxon>eudicotyledons</taxon>
        <taxon>Gunneridae</taxon>
        <taxon>Pentapetalae</taxon>
        <taxon>asterids</taxon>
        <taxon>campanulids</taxon>
        <taxon>Escalloniales</taxon>
        <taxon>Escalloniaceae</taxon>
        <taxon>Escallonia</taxon>
    </lineage>
</organism>
<feature type="region of interest" description="Disordered" evidence="5">
    <location>
        <begin position="702"/>
        <end position="791"/>
    </location>
</feature>
<dbReference type="GO" id="GO:0031267">
    <property type="term" value="F:small GTPase binding"/>
    <property type="evidence" value="ECO:0007669"/>
    <property type="project" value="TreeGrafter"/>
</dbReference>
<dbReference type="GO" id="GO:0007030">
    <property type="term" value="P:Golgi organization"/>
    <property type="evidence" value="ECO:0007669"/>
    <property type="project" value="TreeGrafter"/>
</dbReference>
<dbReference type="PANTHER" id="PTHR18921">
    <property type="entry name" value="MYOSIN HEAVY CHAIN - RELATED"/>
    <property type="match status" value="1"/>
</dbReference>
<evidence type="ECO:0000256" key="1">
    <source>
        <dbReference type="ARBA" id="ARBA00004555"/>
    </source>
</evidence>
<dbReference type="EMBL" id="JAVXUO010000052">
    <property type="protein sequence ID" value="KAK2995825.1"/>
    <property type="molecule type" value="Genomic_DNA"/>
</dbReference>
<dbReference type="PANTHER" id="PTHR18921:SF2">
    <property type="entry name" value="THYROID RECEPTOR-INTERACTING PROTEIN 11"/>
    <property type="match status" value="1"/>
</dbReference>
<feature type="coiled-coil region" evidence="4">
    <location>
        <begin position="206"/>
        <end position="337"/>
    </location>
</feature>
<proteinExistence type="predicted"/>
<protein>
    <recommendedName>
        <fullName evidence="8">Golgin candidate 4</fullName>
    </recommendedName>
</protein>
<feature type="coiled-coil region" evidence="4">
    <location>
        <begin position="73"/>
        <end position="121"/>
    </location>
</feature>
<keyword evidence="3 4" id="KW-0175">Coiled coil</keyword>
<comment type="caution">
    <text evidence="6">The sequence shown here is derived from an EMBL/GenBank/DDBJ whole genome shotgun (WGS) entry which is preliminary data.</text>
</comment>
<feature type="region of interest" description="Disordered" evidence="5">
    <location>
        <begin position="350"/>
        <end position="390"/>
    </location>
</feature>
<evidence type="ECO:0000256" key="2">
    <source>
        <dbReference type="ARBA" id="ARBA00023034"/>
    </source>
</evidence>
<keyword evidence="2" id="KW-0333">Golgi apparatus</keyword>
<keyword evidence="7" id="KW-1185">Reference proteome</keyword>
<evidence type="ECO:0000256" key="4">
    <source>
        <dbReference type="SAM" id="Coils"/>
    </source>
</evidence>
<feature type="compositionally biased region" description="Basic and acidic residues" evidence="5">
    <location>
        <begin position="32"/>
        <end position="46"/>
    </location>
</feature>